<dbReference type="GO" id="GO:0005743">
    <property type="term" value="C:mitochondrial inner membrane"/>
    <property type="evidence" value="ECO:0007669"/>
    <property type="project" value="UniProtKB-SubCell"/>
</dbReference>
<dbReference type="PRINTS" id="PR00926">
    <property type="entry name" value="MITOCARRIER"/>
</dbReference>
<evidence type="ECO:0000256" key="3">
    <source>
        <dbReference type="ARBA" id="ARBA00022448"/>
    </source>
</evidence>
<dbReference type="InterPro" id="IPR002067">
    <property type="entry name" value="MCP"/>
</dbReference>
<evidence type="ECO:0000256" key="1">
    <source>
        <dbReference type="ARBA" id="ARBA00004448"/>
    </source>
</evidence>
<comment type="caution">
    <text evidence="12">The sequence shown here is derived from an EMBL/GenBank/DDBJ whole genome shotgun (WGS) entry which is preliminary data.</text>
</comment>
<keyword evidence="9 10" id="KW-0472">Membrane</keyword>
<evidence type="ECO:0000313" key="14">
    <source>
        <dbReference type="Proteomes" id="UP000663850"/>
    </source>
</evidence>
<feature type="repeat" description="Solcar" evidence="10">
    <location>
        <begin position="126"/>
        <end position="211"/>
    </location>
</feature>
<evidence type="ECO:0000256" key="7">
    <source>
        <dbReference type="ARBA" id="ARBA00022989"/>
    </source>
</evidence>
<keyword evidence="6" id="KW-0999">Mitochondrion inner membrane</keyword>
<evidence type="ECO:0000256" key="11">
    <source>
        <dbReference type="RuleBase" id="RU000488"/>
    </source>
</evidence>
<dbReference type="FunFam" id="1.50.40.10:FF:000018">
    <property type="entry name" value="S-adenosylmethionine mitochondrial carrier protein-like"/>
    <property type="match status" value="1"/>
</dbReference>
<dbReference type="EMBL" id="CAJMWZ010005482">
    <property type="protein sequence ID" value="CAE6506874.1"/>
    <property type="molecule type" value="Genomic_DNA"/>
</dbReference>
<dbReference type="SUPFAM" id="SSF103506">
    <property type="entry name" value="Mitochondrial carrier"/>
    <property type="match status" value="1"/>
</dbReference>
<evidence type="ECO:0008006" key="15">
    <source>
        <dbReference type="Google" id="ProtNLM"/>
    </source>
</evidence>
<comment type="subcellular location">
    <subcellularLocation>
        <location evidence="1">Mitochondrion inner membrane</location>
        <topology evidence="1">Multi-pass membrane protein</topology>
    </subcellularLocation>
</comment>
<feature type="repeat" description="Solcar" evidence="10">
    <location>
        <begin position="220"/>
        <end position="308"/>
    </location>
</feature>
<gene>
    <name evidence="12" type="ORF">RDB_LOCUS102586</name>
    <name evidence="13" type="ORF">RDB_LOCUS14240</name>
</gene>
<evidence type="ECO:0000256" key="9">
    <source>
        <dbReference type="ARBA" id="ARBA00023136"/>
    </source>
</evidence>
<dbReference type="PANTHER" id="PTHR45667">
    <property type="entry name" value="S-ADENOSYLMETHIONINE MITOCHONDRIAL CARRIER PROTEIN"/>
    <property type="match status" value="1"/>
</dbReference>
<organism evidence="12 14">
    <name type="scientific">Rhizoctonia solani</name>
    <dbReference type="NCBI Taxonomy" id="456999"/>
    <lineage>
        <taxon>Eukaryota</taxon>
        <taxon>Fungi</taxon>
        <taxon>Dikarya</taxon>
        <taxon>Basidiomycota</taxon>
        <taxon>Agaricomycotina</taxon>
        <taxon>Agaricomycetes</taxon>
        <taxon>Cantharellales</taxon>
        <taxon>Ceratobasidiaceae</taxon>
        <taxon>Rhizoctonia</taxon>
    </lineage>
</organism>
<accession>A0A8H3CZU2</accession>
<dbReference type="InterPro" id="IPR018108">
    <property type="entry name" value="MCP_transmembrane"/>
</dbReference>
<evidence type="ECO:0000256" key="5">
    <source>
        <dbReference type="ARBA" id="ARBA00022737"/>
    </source>
</evidence>
<dbReference type="Gene3D" id="1.50.40.10">
    <property type="entry name" value="Mitochondrial carrier domain"/>
    <property type="match status" value="1"/>
</dbReference>
<keyword evidence="5" id="KW-0677">Repeat</keyword>
<evidence type="ECO:0000313" key="12">
    <source>
        <dbReference type="EMBL" id="CAE6506874.1"/>
    </source>
</evidence>
<keyword evidence="7" id="KW-1133">Transmembrane helix</keyword>
<keyword evidence="8" id="KW-0496">Mitochondrion</keyword>
<dbReference type="PROSITE" id="PS50920">
    <property type="entry name" value="SOLCAR"/>
    <property type="match status" value="3"/>
</dbReference>
<evidence type="ECO:0000313" key="13">
    <source>
        <dbReference type="EMBL" id="CAE7069375.1"/>
    </source>
</evidence>
<dbReference type="GO" id="GO:0055085">
    <property type="term" value="P:transmembrane transport"/>
    <property type="evidence" value="ECO:0007669"/>
    <property type="project" value="InterPro"/>
</dbReference>
<dbReference type="Proteomes" id="UP000663827">
    <property type="component" value="Unassembled WGS sequence"/>
</dbReference>
<proteinExistence type="inferred from homology"/>
<comment type="similarity">
    <text evidence="2 11">Belongs to the mitochondrial carrier (TC 2.A.29) family.</text>
</comment>
<dbReference type="Pfam" id="PF00153">
    <property type="entry name" value="Mito_carr"/>
    <property type="match status" value="4"/>
</dbReference>
<keyword evidence="3 11" id="KW-0813">Transport</keyword>
<evidence type="ECO:0000256" key="10">
    <source>
        <dbReference type="PROSITE-ProRule" id="PRU00282"/>
    </source>
</evidence>
<feature type="repeat" description="Solcar" evidence="10">
    <location>
        <begin position="47"/>
        <end position="120"/>
    </location>
</feature>
<dbReference type="InterPro" id="IPR023395">
    <property type="entry name" value="MCP_dom_sf"/>
</dbReference>
<evidence type="ECO:0000256" key="2">
    <source>
        <dbReference type="ARBA" id="ARBA00006375"/>
    </source>
</evidence>
<reference evidence="12" key="1">
    <citation type="submission" date="2021-01" db="EMBL/GenBank/DDBJ databases">
        <authorList>
            <person name="Kaushik A."/>
        </authorList>
    </citation>
    <scope>NUCLEOTIDE SEQUENCE</scope>
    <source>
        <strain evidence="13">AG5</strain>
        <strain evidence="12">Type strain: AG8-Rh-89/</strain>
    </source>
</reference>
<evidence type="ECO:0000256" key="4">
    <source>
        <dbReference type="ARBA" id="ARBA00022692"/>
    </source>
</evidence>
<sequence length="312" mass="33381">MKAEGSIETTSTSLANVHQLESCWGIPISPTTRDRQLSMTSQATVHPTFTQALLAGGLAGTSVDLLFFPIDTVKTRLQSSQGFLKAGGFSGIYRGVGSVIVGSAPGAAIFFTTYSTLKQNLPLDSTHPLNHVVAASIGEVAACLVRVPTEVVKSRTQTSAYGLGVSSLGAFLRVAKLEGLGGLYRGFGSTVMREIPFTSLQFPMYEFFKIRFARVLDRPINPHEAAVCGSLAGGIAASATTPLDVLKTRVMLDMKDAPERRISLTSRFMQIYRVEGMRALFAGVVPRTLWISAGGAVFLGVWEWGVKIQSGT</sequence>
<dbReference type="EMBL" id="CAJNJQ010000302">
    <property type="protein sequence ID" value="CAE7069375.1"/>
    <property type="molecule type" value="Genomic_DNA"/>
</dbReference>
<dbReference type="AlphaFoldDB" id="A0A8H3CZU2"/>
<name>A0A8H3CZU2_9AGAM</name>
<evidence type="ECO:0000256" key="8">
    <source>
        <dbReference type="ARBA" id="ARBA00023128"/>
    </source>
</evidence>
<dbReference type="Proteomes" id="UP000663850">
    <property type="component" value="Unassembled WGS sequence"/>
</dbReference>
<evidence type="ECO:0000256" key="6">
    <source>
        <dbReference type="ARBA" id="ARBA00022792"/>
    </source>
</evidence>
<keyword evidence="4 10" id="KW-0812">Transmembrane</keyword>
<protein>
    <recommendedName>
        <fullName evidence="15">S-adenosylmethionine transporter</fullName>
    </recommendedName>
</protein>